<dbReference type="AlphaFoldDB" id="A0A3B1BID5"/>
<sequence length="41" mass="4249">NRVMIRVCVGADIPEGDGVIGGFFQLATGKNTAAIAVKQQC</sequence>
<reference evidence="1" key="1">
    <citation type="submission" date="2018-06" db="EMBL/GenBank/DDBJ databases">
        <authorList>
            <person name="Zhirakovskaya E."/>
        </authorList>
    </citation>
    <scope>NUCLEOTIDE SEQUENCE</scope>
</reference>
<feature type="non-terminal residue" evidence="1">
    <location>
        <position position="1"/>
    </location>
</feature>
<name>A0A3B1BID5_9ZZZZ</name>
<protein>
    <submittedName>
        <fullName evidence="1">Uncharacterized protein</fullName>
    </submittedName>
</protein>
<dbReference type="EMBL" id="UOFX01000095">
    <property type="protein sequence ID" value="VAX11863.1"/>
    <property type="molecule type" value="Genomic_DNA"/>
</dbReference>
<accession>A0A3B1BID5</accession>
<evidence type="ECO:0000313" key="1">
    <source>
        <dbReference type="EMBL" id="VAX11863.1"/>
    </source>
</evidence>
<proteinExistence type="predicted"/>
<organism evidence="1">
    <name type="scientific">hydrothermal vent metagenome</name>
    <dbReference type="NCBI Taxonomy" id="652676"/>
    <lineage>
        <taxon>unclassified sequences</taxon>
        <taxon>metagenomes</taxon>
        <taxon>ecological metagenomes</taxon>
    </lineage>
</organism>
<gene>
    <name evidence="1" type="ORF">MNBD_GAMMA26-2589</name>
</gene>